<dbReference type="OrthoDB" id="8858560at2"/>
<evidence type="ECO:0000313" key="3">
    <source>
        <dbReference type="Proteomes" id="UP000315628"/>
    </source>
</evidence>
<evidence type="ECO:0000256" key="1">
    <source>
        <dbReference type="SAM" id="MobiDB-lite"/>
    </source>
</evidence>
<comment type="caution">
    <text evidence="2">The sequence shown here is derived from an EMBL/GenBank/DDBJ whole genome shotgun (WGS) entry which is preliminary data.</text>
</comment>
<feature type="compositionally biased region" description="Acidic residues" evidence="1">
    <location>
        <begin position="246"/>
        <end position="255"/>
    </location>
</feature>
<feature type="region of interest" description="Disordered" evidence="1">
    <location>
        <begin position="240"/>
        <end position="273"/>
    </location>
</feature>
<accession>A0A560W615</accession>
<reference evidence="2 3" key="1">
    <citation type="submission" date="2019-06" db="EMBL/GenBank/DDBJ databases">
        <title>Sequencing the genomes of 1000 actinobacteria strains.</title>
        <authorList>
            <person name="Klenk H.-P."/>
        </authorList>
    </citation>
    <scope>NUCLEOTIDE SEQUENCE [LARGE SCALE GENOMIC DNA]</scope>
    <source>
        <strain evidence="2 3">DSM 18935</strain>
    </source>
</reference>
<proteinExistence type="predicted"/>
<dbReference type="Proteomes" id="UP000315628">
    <property type="component" value="Unassembled WGS sequence"/>
</dbReference>
<organism evidence="2 3">
    <name type="scientific">Marihabitans asiaticum</name>
    <dbReference type="NCBI Taxonomy" id="415218"/>
    <lineage>
        <taxon>Bacteria</taxon>
        <taxon>Bacillati</taxon>
        <taxon>Actinomycetota</taxon>
        <taxon>Actinomycetes</taxon>
        <taxon>Micrococcales</taxon>
        <taxon>Intrasporangiaceae</taxon>
        <taxon>Marihabitans</taxon>
    </lineage>
</organism>
<gene>
    <name evidence="2" type="ORF">FB557_2823</name>
</gene>
<dbReference type="EMBL" id="VIUW01000006">
    <property type="protein sequence ID" value="TWD13056.1"/>
    <property type="molecule type" value="Genomic_DNA"/>
</dbReference>
<sequence>MADDTKKAQAWRLFDPIVTEAPGRRTNPWVEPGVFAPDYEVLQQLLGVPLLLDAATTSGVPALALDVWVAYELRRAGLEPDRVWPREEAPRVISQDVLDFVNGQTKQTANALRGRIAKGGSRNGGAASGNILGKNYLKQVDVILSHWSTGPEVLISTKRMDSSFGNNAANRVEESYGDAKNLRLRHPQAACGFVYGLRSTCWDQSLDKANWLVDLLTKLGREEDAYHAVALVVPEYSGPLPSADEAGADPDDEAPIDPSALAEPEPLVENDDGDDDAVVRQQLATLPSVTLRGDLVPHEISPERFFAVMLSKVLDHTPINYHVMARHLRNNPGVDLLAEQ</sequence>
<evidence type="ECO:0000313" key="2">
    <source>
        <dbReference type="EMBL" id="TWD13056.1"/>
    </source>
</evidence>
<name>A0A560W615_9MICO</name>
<dbReference type="AlphaFoldDB" id="A0A560W615"/>
<dbReference type="RefSeq" id="WP_144858251.1">
    <property type="nucleotide sequence ID" value="NZ_BAAAYT010000010.1"/>
</dbReference>
<protein>
    <submittedName>
        <fullName evidence="2">Uncharacterized protein</fullName>
    </submittedName>
</protein>
<keyword evidence="3" id="KW-1185">Reference proteome</keyword>